<dbReference type="Proteomes" id="UP000250266">
    <property type="component" value="Unassembled WGS sequence"/>
</dbReference>
<accession>A0A8E2JH85</accession>
<evidence type="ECO:0000256" key="1">
    <source>
        <dbReference type="ARBA" id="ARBA00004123"/>
    </source>
</evidence>
<dbReference type="CDD" id="cd00067">
    <property type="entry name" value="GAL4"/>
    <property type="match status" value="1"/>
</dbReference>
<evidence type="ECO:0000256" key="4">
    <source>
        <dbReference type="ARBA" id="ARBA00023163"/>
    </source>
</evidence>
<feature type="compositionally biased region" description="Polar residues" evidence="6">
    <location>
        <begin position="68"/>
        <end position="79"/>
    </location>
</feature>
<evidence type="ECO:0000259" key="7">
    <source>
        <dbReference type="PROSITE" id="PS50048"/>
    </source>
</evidence>
<dbReference type="Pfam" id="PF04082">
    <property type="entry name" value="Fungal_trans"/>
    <property type="match status" value="1"/>
</dbReference>
<keyword evidence="2" id="KW-0479">Metal-binding</keyword>
<dbReference type="PANTHER" id="PTHR47338:SF5">
    <property type="entry name" value="ZN(II)2CYS6 TRANSCRIPTION FACTOR (EUROFUNG)"/>
    <property type="match status" value="1"/>
</dbReference>
<evidence type="ECO:0000256" key="6">
    <source>
        <dbReference type="SAM" id="MobiDB-lite"/>
    </source>
</evidence>
<dbReference type="PANTHER" id="PTHR47338">
    <property type="entry name" value="ZN(II)2CYS6 TRANSCRIPTION FACTOR (EUROFUNG)-RELATED"/>
    <property type="match status" value="1"/>
</dbReference>
<dbReference type="Gene3D" id="4.10.240.10">
    <property type="entry name" value="Zn(2)-C6 fungal-type DNA-binding domain"/>
    <property type="match status" value="1"/>
</dbReference>
<proteinExistence type="predicted"/>
<dbReference type="OrthoDB" id="309640at2759"/>
<sequence length="711" mass="80061">MEVEGLIEVGATAPQQPQDNRAKPSVACLRCRDQKLRCDRELPSCVRCRKQRAACSYPSPPDRKRIAQKTSRSRASLSNCVEHVHRSESSTAAKPGKRQRISDDTKEHRIANPEQTEAAELPTTEVGLLLLEVYFKRIYNATLLFHKSIAFQLYMQNGIPGYLLRAIFAHAAIFLKQVDSPYKRYVKIFPVHTLFEKSWSWARSASQEVLSHADEPTILRIQALQVLQFYYFSRGEIQRAIVHASLAYRLSQLLGYDRLHEDVASPSTNRSMQFDREMRRRCFWASWCSCCIGSKQLDFSRACERVTGLPLPAKFEKGGSVQGVEFKLGQKMEVDWKLSTESLPNHGTAGLSSCSLMAELVKLLGIWTKVQAFISDSPIRSKSQRTNQLNRLVELFDPIERSIHLLLTDLCSRAEFYDESPELLTSVCSIYHLSRLLMHASMVPILSVCPAESPASRESVRKNTEMVLQQATGFAELLQQFVAKDLDMTRLWPFSGYGAFVAGSVFVVYTGIMQSARSADQSVKVPGPDSEEMQTIQTVLEVLSIYWKPLRRLAIKLNKAIDAGQSNDADLITSPTYPWNTRCPGYSLEDYDDMIGVPNNPNPNVSLLRTPYVSFLSEDQPVQGVDRHENGTESYETLPERQVSSHARAATEKAVSPAPDSWYQSASLGDFLMNNKEGGLFDAGWRNTAPAINMWEYPLSLAEMPSRDPMS</sequence>
<dbReference type="PROSITE" id="PS00463">
    <property type="entry name" value="ZN2_CY6_FUNGAL_1"/>
    <property type="match status" value="1"/>
</dbReference>
<dbReference type="InterPro" id="IPR001138">
    <property type="entry name" value="Zn2Cys6_DnaBD"/>
</dbReference>
<feature type="region of interest" description="Disordered" evidence="6">
    <location>
        <begin position="623"/>
        <end position="659"/>
    </location>
</feature>
<dbReference type="CDD" id="cd12148">
    <property type="entry name" value="fungal_TF_MHR"/>
    <property type="match status" value="1"/>
</dbReference>
<evidence type="ECO:0000256" key="5">
    <source>
        <dbReference type="ARBA" id="ARBA00023242"/>
    </source>
</evidence>
<dbReference type="InterPro" id="IPR050815">
    <property type="entry name" value="TF_fung"/>
</dbReference>
<dbReference type="EMBL" id="KV744886">
    <property type="protein sequence ID" value="OCK82499.1"/>
    <property type="molecule type" value="Genomic_DNA"/>
</dbReference>
<dbReference type="GO" id="GO:0006351">
    <property type="term" value="P:DNA-templated transcription"/>
    <property type="evidence" value="ECO:0007669"/>
    <property type="project" value="InterPro"/>
</dbReference>
<dbReference type="GO" id="GO:0008270">
    <property type="term" value="F:zinc ion binding"/>
    <property type="evidence" value="ECO:0007669"/>
    <property type="project" value="InterPro"/>
</dbReference>
<feature type="region of interest" description="Disordered" evidence="6">
    <location>
        <begin position="1"/>
        <end position="25"/>
    </location>
</feature>
<dbReference type="GO" id="GO:0000981">
    <property type="term" value="F:DNA-binding transcription factor activity, RNA polymerase II-specific"/>
    <property type="evidence" value="ECO:0007669"/>
    <property type="project" value="InterPro"/>
</dbReference>
<protein>
    <recommendedName>
        <fullName evidence="7">Zn(2)-C6 fungal-type domain-containing protein</fullName>
    </recommendedName>
</protein>
<gene>
    <name evidence="8" type="ORF">K432DRAFT_433461</name>
</gene>
<feature type="compositionally biased region" description="Basic and acidic residues" evidence="6">
    <location>
        <begin position="100"/>
        <end position="111"/>
    </location>
</feature>
<dbReference type="InterPro" id="IPR007219">
    <property type="entry name" value="XnlR_reg_dom"/>
</dbReference>
<reference evidence="8 9" key="1">
    <citation type="journal article" date="2016" name="Nat. Commun.">
        <title>Ectomycorrhizal ecology is imprinted in the genome of the dominant symbiotic fungus Cenococcum geophilum.</title>
        <authorList>
            <consortium name="DOE Joint Genome Institute"/>
            <person name="Peter M."/>
            <person name="Kohler A."/>
            <person name="Ohm R.A."/>
            <person name="Kuo A."/>
            <person name="Krutzmann J."/>
            <person name="Morin E."/>
            <person name="Arend M."/>
            <person name="Barry K.W."/>
            <person name="Binder M."/>
            <person name="Choi C."/>
            <person name="Clum A."/>
            <person name="Copeland A."/>
            <person name="Grisel N."/>
            <person name="Haridas S."/>
            <person name="Kipfer T."/>
            <person name="LaButti K."/>
            <person name="Lindquist E."/>
            <person name="Lipzen A."/>
            <person name="Maire R."/>
            <person name="Meier B."/>
            <person name="Mihaltcheva S."/>
            <person name="Molinier V."/>
            <person name="Murat C."/>
            <person name="Poggeler S."/>
            <person name="Quandt C.A."/>
            <person name="Sperisen C."/>
            <person name="Tritt A."/>
            <person name="Tisserant E."/>
            <person name="Crous P.W."/>
            <person name="Henrissat B."/>
            <person name="Nehls U."/>
            <person name="Egli S."/>
            <person name="Spatafora J.W."/>
            <person name="Grigoriev I.V."/>
            <person name="Martin F.M."/>
        </authorList>
    </citation>
    <scope>NUCLEOTIDE SEQUENCE [LARGE SCALE GENOMIC DNA]</scope>
    <source>
        <strain evidence="8 9">CBS 459.81</strain>
    </source>
</reference>
<evidence type="ECO:0000313" key="9">
    <source>
        <dbReference type="Proteomes" id="UP000250266"/>
    </source>
</evidence>
<organism evidence="8 9">
    <name type="scientific">Lepidopterella palustris CBS 459.81</name>
    <dbReference type="NCBI Taxonomy" id="1314670"/>
    <lineage>
        <taxon>Eukaryota</taxon>
        <taxon>Fungi</taxon>
        <taxon>Dikarya</taxon>
        <taxon>Ascomycota</taxon>
        <taxon>Pezizomycotina</taxon>
        <taxon>Dothideomycetes</taxon>
        <taxon>Pleosporomycetidae</taxon>
        <taxon>Mytilinidiales</taxon>
        <taxon>Argynnaceae</taxon>
        <taxon>Lepidopterella</taxon>
    </lineage>
</organism>
<dbReference type="GO" id="GO:0003677">
    <property type="term" value="F:DNA binding"/>
    <property type="evidence" value="ECO:0007669"/>
    <property type="project" value="InterPro"/>
</dbReference>
<dbReference type="InterPro" id="IPR036864">
    <property type="entry name" value="Zn2-C6_fun-type_DNA-bd_sf"/>
</dbReference>
<comment type="subcellular location">
    <subcellularLocation>
        <location evidence="1">Nucleus</location>
    </subcellularLocation>
</comment>
<keyword evidence="3" id="KW-0805">Transcription regulation</keyword>
<name>A0A8E2JH85_9PEZI</name>
<keyword evidence="4" id="KW-0804">Transcription</keyword>
<evidence type="ECO:0000313" key="8">
    <source>
        <dbReference type="EMBL" id="OCK82499.1"/>
    </source>
</evidence>
<dbReference type="GO" id="GO:0005634">
    <property type="term" value="C:nucleus"/>
    <property type="evidence" value="ECO:0007669"/>
    <property type="project" value="UniProtKB-SubCell"/>
</dbReference>
<evidence type="ECO:0000256" key="3">
    <source>
        <dbReference type="ARBA" id="ARBA00023015"/>
    </source>
</evidence>
<dbReference type="SMART" id="SM00066">
    <property type="entry name" value="GAL4"/>
    <property type="match status" value="1"/>
</dbReference>
<evidence type="ECO:0000256" key="2">
    <source>
        <dbReference type="ARBA" id="ARBA00022723"/>
    </source>
</evidence>
<dbReference type="Pfam" id="PF00172">
    <property type="entry name" value="Zn_clus"/>
    <property type="match status" value="1"/>
</dbReference>
<feature type="domain" description="Zn(2)-C6 fungal-type" evidence="7">
    <location>
        <begin position="27"/>
        <end position="57"/>
    </location>
</feature>
<keyword evidence="5" id="KW-0539">Nucleus</keyword>
<feature type="region of interest" description="Disordered" evidence="6">
    <location>
        <begin position="56"/>
        <end position="116"/>
    </location>
</feature>
<dbReference type="PROSITE" id="PS50048">
    <property type="entry name" value="ZN2_CY6_FUNGAL_2"/>
    <property type="match status" value="1"/>
</dbReference>
<dbReference type="AlphaFoldDB" id="A0A8E2JH85"/>
<keyword evidence="9" id="KW-1185">Reference proteome</keyword>
<dbReference type="SUPFAM" id="SSF57701">
    <property type="entry name" value="Zn2/Cys6 DNA-binding domain"/>
    <property type="match status" value="1"/>
</dbReference>